<name>A0A7S0LRU7_9EUKA</name>
<reference evidence="2" key="1">
    <citation type="submission" date="2021-01" db="EMBL/GenBank/DDBJ databases">
        <authorList>
            <person name="Corre E."/>
            <person name="Pelletier E."/>
            <person name="Niang G."/>
            <person name="Scheremetjew M."/>
            <person name="Finn R."/>
            <person name="Kale V."/>
            <person name="Holt S."/>
            <person name="Cochrane G."/>
            <person name="Meng A."/>
            <person name="Brown T."/>
            <person name="Cohen L."/>
        </authorList>
    </citation>
    <scope>NUCLEOTIDE SEQUENCE</scope>
    <source>
        <strain evidence="2">PLY182g</strain>
    </source>
</reference>
<dbReference type="EMBL" id="HBEY01048385">
    <property type="protein sequence ID" value="CAD8619860.1"/>
    <property type="molecule type" value="Transcribed_RNA"/>
</dbReference>
<dbReference type="AlphaFoldDB" id="A0A7S0LRU7"/>
<keyword evidence="1" id="KW-1133">Transmembrane helix</keyword>
<evidence type="ECO:0000313" key="2">
    <source>
        <dbReference type="EMBL" id="CAD8619860.1"/>
    </source>
</evidence>
<evidence type="ECO:0000256" key="1">
    <source>
        <dbReference type="SAM" id="Phobius"/>
    </source>
</evidence>
<feature type="transmembrane region" description="Helical" evidence="1">
    <location>
        <begin position="167"/>
        <end position="186"/>
    </location>
</feature>
<sequence>MAEEDCAIAKLVFLRELSGGALGRKAVVPLVEGADFEQFLARVRGRLALPESHAIVLREDDDIQVVDSIERLLEVDESTTLTLTFEPLEHCAASTPTAVAAARRPAAQKPAAAAGCGACTVDIGTSPAIAHAPTSRLEAEGIETGELKYRKKRGIAASLAHLSKLRLYVACISVALGVVLVSLMLFY</sequence>
<organism evidence="2">
    <name type="scientific">Coccolithus braarudii</name>
    <dbReference type="NCBI Taxonomy" id="221442"/>
    <lineage>
        <taxon>Eukaryota</taxon>
        <taxon>Haptista</taxon>
        <taxon>Haptophyta</taxon>
        <taxon>Prymnesiophyceae</taxon>
        <taxon>Coccolithales</taxon>
        <taxon>Coccolithaceae</taxon>
        <taxon>Coccolithus</taxon>
    </lineage>
</organism>
<keyword evidence="1" id="KW-0812">Transmembrane</keyword>
<proteinExistence type="predicted"/>
<accession>A0A7S0LRU7</accession>
<keyword evidence="1" id="KW-0472">Membrane</keyword>
<protein>
    <submittedName>
        <fullName evidence="2">Uncharacterized protein</fullName>
    </submittedName>
</protein>
<gene>
    <name evidence="2" type="ORF">CPEL01642_LOCUS23241</name>
</gene>